<dbReference type="Pfam" id="PF13546">
    <property type="entry name" value="DDE_5"/>
    <property type="match status" value="1"/>
</dbReference>
<feature type="domain" description="Transposase IS701-like DDE" evidence="1">
    <location>
        <begin position="77"/>
        <end position="258"/>
    </location>
</feature>
<dbReference type="EMBL" id="JBHSGS010000015">
    <property type="protein sequence ID" value="MFC4718680.1"/>
    <property type="molecule type" value="Genomic_DNA"/>
</dbReference>
<evidence type="ECO:0000313" key="3">
    <source>
        <dbReference type="Proteomes" id="UP001595969"/>
    </source>
</evidence>
<gene>
    <name evidence="2" type="ORF">ACFO5I_02840</name>
</gene>
<comment type="caution">
    <text evidence="2">The sequence shown here is derived from an EMBL/GenBank/DDBJ whole genome shotgun (WGS) entry which is preliminary data.</text>
</comment>
<dbReference type="InterPro" id="IPR038721">
    <property type="entry name" value="IS701-like_DDE_dom"/>
</dbReference>
<dbReference type="PANTHER" id="PTHR33627:SF1">
    <property type="entry name" value="TRANSPOSASE"/>
    <property type="match status" value="1"/>
</dbReference>
<dbReference type="Gene3D" id="3.90.350.10">
    <property type="entry name" value="Transposase Inhibitor Protein From Tn5, Chain A, domain 1"/>
    <property type="match status" value="1"/>
</dbReference>
<name>A0ABV9MTN6_9ENTE</name>
<evidence type="ECO:0000313" key="2">
    <source>
        <dbReference type="EMBL" id="MFC4718680.1"/>
    </source>
</evidence>
<evidence type="ECO:0000259" key="1">
    <source>
        <dbReference type="Pfam" id="PF13546"/>
    </source>
</evidence>
<dbReference type="RefSeq" id="WP_379962466.1">
    <property type="nucleotide sequence ID" value="NZ_JBHSGS010000015.1"/>
</dbReference>
<proteinExistence type="predicted"/>
<sequence length="453" mass="52821">MFVCTSFYNLPKNEISSSIDIFFKRFNLSMIAKKSNAQKSKGVPFLVLFSYLVTTIFSNRSAFRDFQLHHDDLSFSDKTFRNLLNNGKINWQRFLILLSKSVIGFIRPLTNEDRKEVFIVDDSMYERLNAKNVELCGWQYDHANHKNKKGFRFLQLGWSDGNTFLPVAFSLLSSSKKVREAGKVDHRTHSGRRKAQAQRKGTDVLVELLQAALKEGITAHYVLFDSWFSSPKMFHALHKMKLHAVCMLKRSKKVYYRYHGEWVDVKTIFQTEKKRRGRSRYLLSVSVESEMDGQVLPIKLVYVRNRNKRNDYLVLATTDISLSEDKVIQLYGKRWAIEVYFKICKQHLRLSKYQGLSYDGIFAHTITVAVSYLILAVQHREQTDERTMGELFYLMIEELSDISFSEAISQLLELFKEVFANEMVLSEETLNNIMDQFLQKLPQATQNQLKLVA</sequence>
<dbReference type="SUPFAM" id="SSF53098">
    <property type="entry name" value="Ribonuclease H-like"/>
    <property type="match status" value="1"/>
</dbReference>
<accession>A0ABV9MTN6</accession>
<reference evidence="3" key="1">
    <citation type="journal article" date="2019" name="Int. J. Syst. Evol. Microbiol.">
        <title>The Global Catalogue of Microorganisms (GCM) 10K type strain sequencing project: providing services to taxonomists for standard genome sequencing and annotation.</title>
        <authorList>
            <consortium name="The Broad Institute Genomics Platform"/>
            <consortium name="The Broad Institute Genome Sequencing Center for Infectious Disease"/>
            <person name="Wu L."/>
            <person name="Ma J."/>
        </authorList>
    </citation>
    <scope>NUCLEOTIDE SEQUENCE [LARGE SCALE GENOMIC DNA]</scope>
    <source>
        <strain evidence="3">CGMCC 1.19032</strain>
    </source>
</reference>
<protein>
    <submittedName>
        <fullName evidence="2">Transposase</fullName>
    </submittedName>
</protein>
<dbReference type="InterPro" id="IPR039365">
    <property type="entry name" value="IS701-like"/>
</dbReference>
<organism evidence="2 3">
    <name type="scientific">Enterococcus lemanii</name>
    <dbReference type="NCBI Taxonomy" id="1159752"/>
    <lineage>
        <taxon>Bacteria</taxon>
        <taxon>Bacillati</taxon>
        <taxon>Bacillota</taxon>
        <taxon>Bacilli</taxon>
        <taxon>Lactobacillales</taxon>
        <taxon>Enterococcaceae</taxon>
        <taxon>Enterococcus</taxon>
    </lineage>
</organism>
<keyword evidence="3" id="KW-1185">Reference proteome</keyword>
<dbReference type="InterPro" id="IPR012337">
    <property type="entry name" value="RNaseH-like_sf"/>
</dbReference>
<dbReference type="Proteomes" id="UP001595969">
    <property type="component" value="Unassembled WGS sequence"/>
</dbReference>
<dbReference type="PANTHER" id="PTHR33627">
    <property type="entry name" value="TRANSPOSASE"/>
    <property type="match status" value="1"/>
</dbReference>